<evidence type="ECO:0000313" key="2">
    <source>
        <dbReference type="EMBL" id="CAL4770174.1"/>
    </source>
</evidence>
<gene>
    <name evidence="1" type="ORF">C1SCF055_LOCUS10525</name>
</gene>
<reference evidence="2 3" key="2">
    <citation type="submission" date="2024-05" db="EMBL/GenBank/DDBJ databases">
        <authorList>
            <person name="Chen Y."/>
            <person name="Shah S."/>
            <person name="Dougan E. K."/>
            <person name="Thang M."/>
            <person name="Chan C."/>
        </authorList>
    </citation>
    <scope>NUCLEOTIDE SEQUENCE [LARGE SCALE GENOMIC DNA]</scope>
</reference>
<organism evidence="1">
    <name type="scientific">Cladocopium goreaui</name>
    <dbReference type="NCBI Taxonomy" id="2562237"/>
    <lineage>
        <taxon>Eukaryota</taxon>
        <taxon>Sar</taxon>
        <taxon>Alveolata</taxon>
        <taxon>Dinophyceae</taxon>
        <taxon>Suessiales</taxon>
        <taxon>Symbiodiniaceae</taxon>
        <taxon>Cladocopium</taxon>
    </lineage>
</organism>
<dbReference type="EMBL" id="CAMXCT030000756">
    <property type="protein sequence ID" value="CAL4770174.1"/>
    <property type="molecule type" value="Genomic_DNA"/>
</dbReference>
<sequence length="1220" mass="134844">MHGGVRDKRTSLLHNCVELNALAARCDKSHQHKEWSVSRTLDGKWAYDTSSEAEYPLQLCQKIAAIISRCAVSKRLPISLEPKGPSPVIQSNAAWKIAAGRQPRGRRSPGMLPEDGQVVDLLVNAQVDLNVVQHWKGRVDREITLAGRVFPAGSRLISAVPSNNSGEKCGDELKLVHMSVLVGIPMTFQDSIRRSLELVHPFDTCQQVPDHVLTAMFHVVTKGTDWIHEERVKRLRWLKRRAAELAPRELEFHRAMEPKVAEILQGKSLLLFDEVLRQVGYGDTNLVHDIAVGLPITGQGRDTGCFQPEFKPAQLTQDDLWKIAKYSQEEVKSKIPPHMAKREVQVDGRPVDVAQEVWASTISEVEKGWLQGPMSAEQVGAVVGNLWTPSRRFGILQGSKIRNIDDLSEFSVNQCYGPGEKLDLGGVDEVVAISAAWMRVLGPPDRQDVQVTLSSGMQLSGLKAPEFRSKAVGLKGRCMDLKAAYKQLPLRPADRSNAVLGVLEPTDGTVSFFVSHVLPFGATGAVMGFNRLARGLREVLQRYFMLPVVNYFDDFPHVDVAPLAVKSQVIMESALKVLGWQIAEEPKKRLPPSDSFVVLGVVVDLSEADKGVCKVRDKPERASELREVIREAKSMGSFPPSMAARVYGRLNFAESQCSGRWLAPLLEPIKLRSLMCKYVKKLNSEVEEALVQAAIMLESAPPRRLNAWDVEPPCIIFTDGAYEGGVASCGAVMFSPRTAKPIAFGFEVPGAITDQWKSFGHEQVIAQAEMLPIVVIKRQFVNLVGSARVIFFIDNEGVKEAFVSGTTKSVASRKMLVEAMMRDSENNSLSWYARVPSPSNVADPPSRLEWEKLDQIIDYLKVEVILDYEKWGKAFVSNIGALVQPLTKYEYKSGTKSTCVGLFSHSDQTAAAQTLKCQVAGASPKGVGGRMADVLGAGSQKFFGCTVFSTSSFSLKGKKTWSEGFSVIQQSVDGSGDIRTLENYVARRPLIDNITKEELGNIYSEEYSKNLGKMVDSANILAGQLGNVTLSSTWPETEDWTFLSLLRQFQAVSKLIATSQTRQIEREFFYVELGGFDTHNEFEKLDELFAFIDDSLDAFVKELKAQGVFDSVVLVTTSDFGRTLTSNGKGTDHGWAGNQFVVGGKVKGGEIYNEFPTSLLEGNLYDVGRGRMIPRYPWESVMLPIAEWMGVDAMDRSTVFPNLHHFNSSLLLATSALFST</sequence>
<dbReference type="EMBL" id="CAMXCT020000756">
    <property type="protein sequence ID" value="CAL1136237.1"/>
    <property type="molecule type" value="Genomic_DNA"/>
</dbReference>
<keyword evidence="3" id="KW-1185">Reference proteome</keyword>
<name>A0A9P1BZW7_9DINO</name>
<accession>A0A9P1BZW7</accession>
<dbReference type="Pfam" id="PF07394">
    <property type="entry name" value="DUF1501"/>
    <property type="match status" value="1"/>
</dbReference>
<dbReference type="OrthoDB" id="411021at2759"/>
<dbReference type="PANTHER" id="PTHR43737">
    <property type="entry name" value="BLL7424 PROTEIN"/>
    <property type="match status" value="1"/>
</dbReference>
<dbReference type="InterPro" id="IPR043502">
    <property type="entry name" value="DNA/RNA_pol_sf"/>
</dbReference>
<dbReference type="InterPro" id="IPR017850">
    <property type="entry name" value="Alkaline_phosphatase_core_sf"/>
</dbReference>
<comment type="caution">
    <text evidence="1">The sequence shown here is derived from an EMBL/GenBank/DDBJ whole genome shotgun (WGS) entry which is preliminary data.</text>
</comment>
<dbReference type="AlphaFoldDB" id="A0A9P1BZW7"/>
<proteinExistence type="predicted"/>
<dbReference type="EMBL" id="CAMXCT010000756">
    <property type="protein sequence ID" value="CAI3982862.1"/>
    <property type="molecule type" value="Genomic_DNA"/>
</dbReference>
<evidence type="ECO:0000313" key="3">
    <source>
        <dbReference type="Proteomes" id="UP001152797"/>
    </source>
</evidence>
<dbReference type="SUPFAM" id="SSF56672">
    <property type="entry name" value="DNA/RNA polymerases"/>
    <property type="match status" value="1"/>
</dbReference>
<protein>
    <recommendedName>
        <fullName evidence="4">DUF1501 domain-containing protein</fullName>
    </recommendedName>
</protein>
<dbReference type="PANTHER" id="PTHR43737:SF1">
    <property type="entry name" value="DUF1501 DOMAIN-CONTAINING PROTEIN"/>
    <property type="match status" value="1"/>
</dbReference>
<evidence type="ECO:0000313" key="1">
    <source>
        <dbReference type="EMBL" id="CAI3982862.1"/>
    </source>
</evidence>
<dbReference type="SUPFAM" id="SSF53649">
    <property type="entry name" value="Alkaline phosphatase-like"/>
    <property type="match status" value="1"/>
</dbReference>
<evidence type="ECO:0008006" key="4">
    <source>
        <dbReference type="Google" id="ProtNLM"/>
    </source>
</evidence>
<dbReference type="InterPro" id="IPR010869">
    <property type="entry name" value="DUF1501"/>
</dbReference>
<reference evidence="1" key="1">
    <citation type="submission" date="2022-10" db="EMBL/GenBank/DDBJ databases">
        <authorList>
            <person name="Chen Y."/>
            <person name="Dougan E. K."/>
            <person name="Chan C."/>
            <person name="Rhodes N."/>
            <person name="Thang M."/>
        </authorList>
    </citation>
    <scope>NUCLEOTIDE SEQUENCE</scope>
</reference>
<dbReference type="Proteomes" id="UP001152797">
    <property type="component" value="Unassembled WGS sequence"/>
</dbReference>